<keyword evidence="10 12" id="KW-0804">Transcription</keyword>
<dbReference type="InterPro" id="IPR012754">
    <property type="entry name" value="DNA-dir_RpoC_beta_prime_bact"/>
</dbReference>
<dbReference type="EC" id="2.7.7.6" evidence="12"/>
<dbReference type="EMBL" id="CP019434">
    <property type="protein sequence ID" value="APZ44091.1"/>
    <property type="molecule type" value="Genomic_DNA"/>
</dbReference>
<dbReference type="InterPro" id="IPR042102">
    <property type="entry name" value="RNA_pol_Rpb1_3_sf"/>
</dbReference>
<evidence type="ECO:0000313" key="17">
    <source>
        <dbReference type="Proteomes" id="UP000243807"/>
    </source>
</evidence>
<accession>A0A1P8UJV0</accession>
<feature type="binding site" evidence="12">
    <location>
        <position position="85"/>
    </location>
    <ligand>
        <name>Zn(2+)</name>
        <dbReference type="ChEBI" id="CHEBI:29105"/>
        <label>1</label>
    </ligand>
</feature>
<protein>
    <recommendedName>
        <fullName evidence="12">DNA-directed RNA polymerase subunit beta'</fullName>
        <shortName evidence="12">RNAP subunit beta'</shortName>
        <ecNumber evidence="12">2.7.7.6</ecNumber>
    </recommendedName>
    <alternativeName>
        <fullName evidence="12">RNA polymerase subunit beta'</fullName>
    </alternativeName>
    <alternativeName>
        <fullName evidence="12">Transcriptase subunit beta'</fullName>
    </alternativeName>
</protein>
<evidence type="ECO:0000259" key="15">
    <source>
        <dbReference type="SMART" id="SM00663"/>
    </source>
</evidence>
<evidence type="ECO:0000256" key="14">
    <source>
        <dbReference type="SAM" id="MobiDB-lite"/>
    </source>
</evidence>
<dbReference type="Gene3D" id="1.10.40.90">
    <property type="match status" value="1"/>
</dbReference>
<evidence type="ECO:0000256" key="13">
    <source>
        <dbReference type="RuleBase" id="RU004279"/>
    </source>
</evidence>
<dbReference type="Gene3D" id="2.40.40.20">
    <property type="match status" value="1"/>
</dbReference>
<sequence>MRDLLNILKPTGQTDDFDAIRIALASPDLIRSWSFGEVKKPETINYRTFKPERDGLFCAKIFGPVKDYECLCGKYKRLKHRGVVCEKCGVEVTQAKVRRERMGHIELASPVAHIWFLKSLPSRIGLLLDMTLRDIERILYFEAFVVIDPGMTTLERAQLLSDEGYLEAIEEHGDEFDARMGAEAVLELLKSIDLKGEAVRLRQEMSETNSETKLKRISKRLKLIESYLESGNKPEWMILTVLPVLPPDLRPLVPLDGGRFATSDLNDLYRRVINRNNRLKRLLELNAPDIIVRNEKRMLQESVDALLDNGRRGRAITGTNKRPLKSLADMIKGKQGRFRQNLLGKRVDYSGRSVIVVGPTLMLHQCGLPKKMALELFKPFIFGKLIRRGLATTIKAAKKLVEREGAEVWDVLEDVIREHPVMLNRAPTLHRLGIQAFEPVLIEGKAIQLHPLVCAAFNADFDGDQMAVHVPLSLEAQLEARSLMMSTNNILSPANGEPIIVPSQDIVLGLYYMTRERINARGEGMVFADRAEVQRAYSCGAVELHARVKVRITETIKREDGEFETVTSVKNTTAGRAMVYEIAPEGMEFALFDRDLTKKAISGLINECYRRLGLKATVIFADRLMYTGFRYATRSGVSFGANDMVVPDEKVDLLESAENEVRDIEDQYATGLVTKGERYNKVIDIWSRANDQVAKAMMEKLGNDDVVDAEGNAVREKSFNSIYMMADSGARGSAAQIRQLAGMRGLMAKPDGSIIETPITANFREGLNVLQYFISTHGARKGLADTALKTANSGYLTRRLVDVAQDVVITEVDCGTQEGIVMAPIIEGGDVVEPLRERVLGRVVARDVLYPGTEKTLLEAGTLLDEGLCDRLEEAGVDEVVVRSTITCETLHGVCRQCYGRDLARGHAVNIGESVGVIAAQSIGEPGTQLTMRTFHIGGAASRSAAASNIQIKAAGVIRLHNVKLVEHHNGNLVAVSRSGELGVVDEVGRERERYKIPYGATISVKDGEAAQAGAVVANWDPHTHPIITEMNGRVRFLDFVEGVAVNKQVDEITGLSSTVISDPKSRGSAGKDLRPAIRMVDDNGDDLMLPGTQLPATYVLPAGAIVNLSDGDTVAIGDVIARIPQESSKTRDITGGLPRVADLFEARKPKESAILAERTGTVTFGKDTKGKQRLVITEENGDVYEELIPKWRQVSVFEGEKVARGEVIAEGELSPHDILRLRGIPALASYLVREIQDVYRLQGVKINDKHIEAIIRQMLRKVDITDAGDTRFLKGEQVDRARLMEENRRVVAEGKQAAQYESVLLGITKASLVTESFISAASFQETTRVLTESSVRGSEDKLRGLKENVIVGRLIPAGTGLAYHEERRRKRQMGDMLALELAAAAAETADADDGEAEIPLSMQPAVDGDDNGAVQPGEE</sequence>
<feature type="binding site" evidence="12">
    <location>
        <position position="895"/>
    </location>
    <ligand>
        <name>Zn(2+)</name>
        <dbReference type="ChEBI" id="CHEBI:29105"/>
        <label>2</label>
    </ligand>
</feature>
<dbReference type="GO" id="GO:0000287">
    <property type="term" value="F:magnesium ion binding"/>
    <property type="evidence" value="ECO:0007669"/>
    <property type="project" value="UniProtKB-UniRule"/>
</dbReference>
<feature type="binding site" evidence="12">
    <location>
        <position position="462"/>
    </location>
    <ligand>
        <name>Mg(2+)</name>
        <dbReference type="ChEBI" id="CHEBI:18420"/>
    </ligand>
</feature>
<dbReference type="Pfam" id="PF04997">
    <property type="entry name" value="RNA_pol_Rpb1_1"/>
    <property type="match status" value="1"/>
</dbReference>
<name>A0A1P8UJV0_9GAMM</name>
<feature type="binding site" evidence="12">
    <location>
        <position position="814"/>
    </location>
    <ligand>
        <name>Zn(2+)</name>
        <dbReference type="ChEBI" id="CHEBI:29105"/>
        <label>2</label>
    </ligand>
</feature>
<dbReference type="InterPro" id="IPR007066">
    <property type="entry name" value="RNA_pol_Rpb1_3"/>
</dbReference>
<dbReference type="FunFam" id="1.10.150.390:FF:000002">
    <property type="entry name" value="DNA-directed RNA polymerase subunit beta"/>
    <property type="match status" value="1"/>
</dbReference>
<dbReference type="PANTHER" id="PTHR19376:SF54">
    <property type="entry name" value="DNA-DIRECTED RNA POLYMERASE SUBUNIT BETA"/>
    <property type="match status" value="1"/>
</dbReference>
<evidence type="ECO:0000256" key="3">
    <source>
        <dbReference type="ARBA" id="ARBA00009839"/>
    </source>
</evidence>
<comment type="catalytic activity">
    <reaction evidence="11 12 13">
        <text>RNA(n) + a ribonucleoside 5'-triphosphate = RNA(n+1) + diphosphate</text>
        <dbReference type="Rhea" id="RHEA:21248"/>
        <dbReference type="Rhea" id="RHEA-COMP:14527"/>
        <dbReference type="Rhea" id="RHEA-COMP:17342"/>
        <dbReference type="ChEBI" id="CHEBI:33019"/>
        <dbReference type="ChEBI" id="CHEBI:61557"/>
        <dbReference type="ChEBI" id="CHEBI:140395"/>
        <dbReference type="EC" id="2.7.7.6"/>
    </reaction>
</comment>
<evidence type="ECO:0000256" key="6">
    <source>
        <dbReference type="ARBA" id="ARBA00022695"/>
    </source>
</evidence>
<dbReference type="STRING" id="1765967.BW247_14115"/>
<dbReference type="InterPro" id="IPR045867">
    <property type="entry name" value="DNA-dir_RpoC_beta_prime"/>
</dbReference>
<evidence type="ECO:0000256" key="1">
    <source>
        <dbReference type="ARBA" id="ARBA00006460"/>
    </source>
</evidence>
<dbReference type="Gene3D" id="4.10.860.120">
    <property type="entry name" value="RNA polymerase II, clamp domain"/>
    <property type="match status" value="1"/>
</dbReference>
<dbReference type="GO" id="GO:0003899">
    <property type="term" value="F:DNA-directed RNA polymerase activity"/>
    <property type="evidence" value="ECO:0007669"/>
    <property type="project" value="UniProtKB-UniRule"/>
</dbReference>
<comment type="similarity">
    <text evidence="2">In the N-terminal section; belongs to the RNA polymerase beta chain family.</text>
</comment>
<dbReference type="GO" id="GO:0008270">
    <property type="term" value="F:zinc ion binding"/>
    <property type="evidence" value="ECO:0007669"/>
    <property type="project" value="UniProtKB-UniRule"/>
</dbReference>
<evidence type="ECO:0000313" key="16">
    <source>
        <dbReference type="EMBL" id="APZ44091.1"/>
    </source>
</evidence>
<evidence type="ECO:0000256" key="10">
    <source>
        <dbReference type="ARBA" id="ARBA00023163"/>
    </source>
</evidence>
<dbReference type="InterPro" id="IPR038120">
    <property type="entry name" value="Rpb1_funnel_sf"/>
</dbReference>
<comment type="similarity">
    <text evidence="3">In the C-terminal section; belongs to the RNA polymerase beta' chain family.</text>
</comment>
<evidence type="ECO:0000256" key="8">
    <source>
        <dbReference type="ARBA" id="ARBA00022833"/>
    </source>
</evidence>
<dbReference type="SUPFAM" id="SSF64484">
    <property type="entry name" value="beta and beta-prime subunits of DNA dependent RNA-polymerase"/>
    <property type="match status" value="1"/>
</dbReference>
<comment type="function">
    <text evidence="12 13">DNA-dependent RNA polymerase catalyzes the transcription of DNA into RNA using the four ribonucleoside triphosphates as substrates.</text>
</comment>
<keyword evidence="4 12" id="KW-0240">DNA-directed RNA polymerase</keyword>
<feature type="binding site" evidence="12">
    <location>
        <position position="72"/>
    </location>
    <ligand>
        <name>Zn(2+)</name>
        <dbReference type="ChEBI" id="CHEBI:29105"/>
        <label>1</label>
    </ligand>
</feature>
<dbReference type="GO" id="GO:0006351">
    <property type="term" value="P:DNA-templated transcription"/>
    <property type="evidence" value="ECO:0007669"/>
    <property type="project" value="UniProtKB-UniRule"/>
</dbReference>
<feature type="binding site" evidence="12">
    <location>
        <position position="88"/>
    </location>
    <ligand>
        <name>Zn(2+)</name>
        <dbReference type="ChEBI" id="CHEBI:29105"/>
        <label>1</label>
    </ligand>
</feature>
<dbReference type="GO" id="GO:0000428">
    <property type="term" value="C:DNA-directed RNA polymerase complex"/>
    <property type="evidence" value="ECO:0007669"/>
    <property type="project" value="UniProtKB-KW"/>
</dbReference>
<comment type="subunit">
    <text evidence="12">The RNAP catalytic core consists of 2 alpha, 1 beta, 1 beta' and 1 omega subunit. When a sigma factor is associated with the core the holoenzyme is formed, which can initiate transcription.</text>
</comment>
<dbReference type="InterPro" id="IPR044893">
    <property type="entry name" value="RNA_pol_Rpb1_clamp_domain"/>
</dbReference>
<dbReference type="Proteomes" id="UP000243807">
    <property type="component" value="Chromosome"/>
</dbReference>
<evidence type="ECO:0000256" key="11">
    <source>
        <dbReference type="ARBA" id="ARBA00048552"/>
    </source>
</evidence>
<dbReference type="Gene3D" id="1.10.274.100">
    <property type="entry name" value="RNA polymerase Rpb1, domain 3"/>
    <property type="match status" value="1"/>
</dbReference>
<dbReference type="NCBIfam" id="TIGR02386">
    <property type="entry name" value="rpoC_TIGR"/>
    <property type="match status" value="1"/>
</dbReference>
<feature type="binding site" evidence="12">
    <location>
        <position position="460"/>
    </location>
    <ligand>
        <name>Mg(2+)</name>
        <dbReference type="ChEBI" id="CHEBI:18420"/>
    </ligand>
</feature>
<evidence type="ECO:0000256" key="12">
    <source>
        <dbReference type="HAMAP-Rule" id="MF_01322"/>
    </source>
</evidence>
<dbReference type="FunFam" id="1.10.132.30:FF:000003">
    <property type="entry name" value="DNA-directed RNA polymerase subunit beta"/>
    <property type="match status" value="1"/>
</dbReference>
<evidence type="ECO:0000256" key="7">
    <source>
        <dbReference type="ARBA" id="ARBA00022723"/>
    </source>
</evidence>
<feature type="binding site" evidence="12">
    <location>
        <position position="70"/>
    </location>
    <ligand>
        <name>Zn(2+)</name>
        <dbReference type="ChEBI" id="CHEBI:29105"/>
        <label>1</label>
    </ligand>
</feature>
<dbReference type="CDD" id="cd02655">
    <property type="entry name" value="RNAP_beta'_C"/>
    <property type="match status" value="1"/>
</dbReference>
<dbReference type="KEGG" id="afy:BW247_14115"/>
<dbReference type="OrthoDB" id="9815296at2"/>
<dbReference type="InterPro" id="IPR006592">
    <property type="entry name" value="RNA_pol_N"/>
</dbReference>
<evidence type="ECO:0000256" key="4">
    <source>
        <dbReference type="ARBA" id="ARBA00022478"/>
    </source>
</evidence>
<dbReference type="HAMAP" id="MF_01322">
    <property type="entry name" value="RNApol_bact_RpoC"/>
    <property type="match status" value="1"/>
</dbReference>
<feature type="binding site" evidence="12">
    <location>
        <position position="898"/>
    </location>
    <ligand>
        <name>Zn(2+)</name>
        <dbReference type="ChEBI" id="CHEBI:29105"/>
        <label>2</label>
    </ligand>
</feature>
<dbReference type="Pfam" id="PF05000">
    <property type="entry name" value="RNA_pol_Rpb1_4"/>
    <property type="match status" value="1"/>
</dbReference>
<dbReference type="GO" id="GO:0003677">
    <property type="term" value="F:DNA binding"/>
    <property type="evidence" value="ECO:0007669"/>
    <property type="project" value="UniProtKB-UniRule"/>
</dbReference>
<dbReference type="Pfam" id="PF04983">
    <property type="entry name" value="RNA_pol_Rpb1_3"/>
    <property type="match status" value="1"/>
</dbReference>
<keyword evidence="9 12" id="KW-0460">Magnesium</keyword>
<dbReference type="CDD" id="cd01609">
    <property type="entry name" value="RNAP_beta'_N"/>
    <property type="match status" value="1"/>
</dbReference>
<evidence type="ECO:0000256" key="5">
    <source>
        <dbReference type="ARBA" id="ARBA00022679"/>
    </source>
</evidence>
<feature type="binding site" evidence="12">
    <location>
        <position position="888"/>
    </location>
    <ligand>
        <name>Zn(2+)</name>
        <dbReference type="ChEBI" id="CHEBI:29105"/>
        <label>2</label>
    </ligand>
</feature>
<dbReference type="InterPro" id="IPR007080">
    <property type="entry name" value="RNA_pol_Rpb1_1"/>
</dbReference>
<gene>
    <name evidence="12" type="primary">rpoC</name>
    <name evidence="16" type="ORF">BW247_14115</name>
</gene>
<dbReference type="RefSeq" id="WP_076837714.1">
    <property type="nucleotide sequence ID" value="NZ_CP019434.1"/>
</dbReference>
<dbReference type="Gene3D" id="1.10.1790.20">
    <property type="match status" value="1"/>
</dbReference>
<keyword evidence="7 12" id="KW-0479">Metal-binding</keyword>
<dbReference type="Gene3D" id="2.40.50.100">
    <property type="match status" value="3"/>
</dbReference>
<feature type="binding site" evidence="12">
    <location>
        <position position="464"/>
    </location>
    <ligand>
        <name>Mg(2+)</name>
        <dbReference type="ChEBI" id="CHEBI:18420"/>
    </ligand>
</feature>
<dbReference type="Pfam" id="PF04998">
    <property type="entry name" value="RNA_pol_Rpb1_5"/>
    <property type="match status" value="1"/>
</dbReference>
<dbReference type="InterPro" id="IPR007081">
    <property type="entry name" value="RNA_pol_Rpb1_5"/>
</dbReference>
<dbReference type="InterPro" id="IPR000722">
    <property type="entry name" value="RNA_pol_asu"/>
</dbReference>
<dbReference type="FunFam" id="4.10.860.120:FF:000001">
    <property type="entry name" value="DNA-directed RNA polymerase subunit beta"/>
    <property type="match status" value="1"/>
</dbReference>
<reference evidence="16 17" key="1">
    <citation type="submission" date="2017-01" db="EMBL/GenBank/DDBJ databases">
        <title>Draft sequence of Acidihalobacter ferrooxidans strain DSM 14175 (strain V8).</title>
        <authorList>
            <person name="Khaleque H.N."/>
            <person name="Ramsay J.P."/>
            <person name="Murphy R.J.T."/>
            <person name="Kaksonen A.H."/>
            <person name="Boxall N.J."/>
            <person name="Watkin E.L.J."/>
        </authorList>
    </citation>
    <scope>NUCLEOTIDE SEQUENCE [LARGE SCALE GENOMIC DNA]</scope>
    <source>
        <strain evidence="16 17">V8</strain>
    </source>
</reference>
<comment type="cofactor">
    <cofactor evidence="12">
        <name>Zn(2+)</name>
        <dbReference type="ChEBI" id="CHEBI:29105"/>
    </cofactor>
    <text evidence="12">Binds 2 Zn(2+) ions per subunit.</text>
</comment>
<dbReference type="Pfam" id="PF00623">
    <property type="entry name" value="RNA_pol_Rpb1_2"/>
    <property type="match status" value="1"/>
</dbReference>
<comment type="cofactor">
    <cofactor evidence="12">
        <name>Mg(2+)</name>
        <dbReference type="ChEBI" id="CHEBI:18420"/>
    </cofactor>
    <text evidence="12">Binds 1 Mg(2+) ion per subunit.</text>
</comment>
<dbReference type="Gene3D" id="1.10.132.30">
    <property type="match status" value="1"/>
</dbReference>
<feature type="region of interest" description="Disordered" evidence="14">
    <location>
        <begin position="1389"/>
        <end position="1420"/>
    </location>
</feature>
<dbReference type="PANTHER" id="PTHR19376">
    <property type="entry name" value="DNA-DIRECTED RNA POLYMERASE"/>
    <property type="match status" value="1"/>
</dbReference>
<evidence type="ECO:0000256" key="2">
    <source>
        <dbReference type="ARBA" id="ARBA00007616"/>
    </source>
</evidence>
<dbReference type="InterPro" id="IPR007083">
    <property type="entry name" value="RNA_pol_Rpb1_4"/>
</dbReference>
<dbReference type="Gene3D" id="1.10.150.390">
    <property type="match status" value="1"/>
</dbReference>
<keyword evidence="17" id="KW-1185">Reference proteome</keyword>
<dbReference type="SMART" id="SM00663">
    <property type="entry name" value="RPOLA_N"/>
    <property type="match status" value="1"/>
</dbReference>
<keyword evidence="8 12" id="KW-0862">Zinc</keyword>
<keyword evidence="6 12" id="KW-0548">Nucleotidyltransferase</keyword>
<evidence type="ECO:0000256" key="9">
    <source>
        <dbReference type="ARBA" id="ARBA00022842"/>
    </source>
</evidence>
<comment type="similarity">
    <text evidence="1 12 13">Belongs to the RNA polymerase beta' chain family.</text>
</comment>
<organism evidence="16 17">
    <name type="scientific">Acidihalobacter ferrooxydans</name>
    <dbReference type="NCBI Taxonomy" id="1765967"/>
    <lineage>
        <taxon>Bacteria</taxon>
        <taxon>Pseudomonadati</taxon>
        <taxon>Pseudomonadota</taxon>
        <taxon>Gammaproteobacteria</taxon>
        <taxon>Chromatiales</taxon>
        <taxon>Ectothiorhodospiraceae</taxon>
        <taxon>Acidihalobacter</taxon>
    </lineage>
</organism>
<feature type="domain" description="RNA polymerase N-terminal" evidence="15">
    <location>
        <begin position="235"/>
        <end position="514"/>
    </location>
</feature>
<proteinExistence type="inferred from homology"/>
<keyword evidence="5 12" id="KW-0808">Transferase</keyword>